<dbReference type="AlphaFoldDB" id="A0A432G195"/>
<evidence type="ECO:0000256" key="5">
    <source>
        <dbReference type="ARBA" id="ARBA00022960"/>
    </source>
</evidence>
<dbReference type="GO" id="GO:0005886">
    <property type="term" value="C:plasma membrane"/>
    <property type="evidence" value="ECO:0007669"/>
    <property type="project" value="UniProtKB-SubCell"/>
</dbReference>
<gene>
    <name evidence="9" type="primary">mreD</name>
    <name evidence="9" type="ORF">DSY97_10150</name>
</gene>
<dbReference type="EMBL" id="QNZL01000274">
    <property type="protein sequence ID" value="RTZ77267.1"/>
    <property type="molecule type" value="Genomic_DNA"/>
</dbReference>
<organism evidence="9 10">
    <name type="scientific">SAR324 cluster bacterium</name>
    <dbReference type="NCBI Taxonomy" id="2024889"/>
    <lineage>
        <taxon>Bacteria</taxon>
        <taxon>Deltaproteobacteria</taxon>
        <taxon>SAR324 cluster</taxon>
    </lineage>
</organism>
<comment type="similarity">
    <text evidence="2">Belongs to the MreD family.</text>
</comment>
<feature type="transmembrane region" description="Helical" evidence="8">
    <location>
        <begin position="131"/>
        <end position="151"/>
    </location>
</feature>
<keyword evidence="4 8" id="KW-0812">Transmembrane</keyword>
<evidence type="ECO:0000256" key="8">
    <source>
        <dbReference type="SAM" id="Phobius"/>
    </source>
</evidence>
<evidence type="ECO:0000256" key="1">
    <source>
        <dbReference type="ARBA" id="ARBA00004651"/>
    </source>
</evidence>
<accession>A0A432G195</accession>
<sequence>MMRLFMLSLGFLLIGVLMNIVFNYYFLPIGLKINWMLILILVLTFRHSSISLSFLGVFAGMILDSLSHGYIGLYGISFFVTLLLARQLIKLFYANTFFAVSLAVSVMTILEGWISLSILGMLETELNQSSLMLTSTLPLAVLHGLVTPFILQSVIWGENHFIGDTA</sequence>
<feature type="transmembrane region" description="Helical" evidence="8">
    <location>
        <begin position="97"/>
        <end position="119"/>
    </location>
</feature>
<dbReference type="GO" id="GO:0008360">
    <property type="term" value="P:regulation of cell shape"/>
    <property type="evidence" value="ECO:0007669"/>
    <property type="project" value="UniProtKB-KW"/>
</dbReference>
<feature type="transmembrane region" description="Helical" evidence="8">
    <location>
        <begin position="38"/>
        <end position="63"/>
    </location>
</feature>
<reference evidence="9 10" key="1">
    <citation type="submission" date="2018-06" db="EMBL/GenBank/DDBJ databases">
        <title>Combined omics and stable isotope probing to characterize newly discovered Mariana Back-Arc vent microbial communities.</title>
        <authorList>
            <person name="Trembath-Reichert E."/>
            <person name="Huber J.A."/>
        </authorList>
    </citation>
    <scope>NUCLEOTIDE SEQUENCE [LARGE SCALE GENOMIC DNA]</scope>
    <source>
        <strain evidence="9">MAG 63_1</strain>
    </source>
</reference>
<evidence type="ECO:0000256" key="2">
    <source>
        <dbReference type="ARBA" id="ARBA00007776"/>
    </source>
</evidence>
<evidence type="ECO:0000313" key="9">
    <source>
        <dbReference type="EMBL" id="RTZ77267.1"/>
    </source>
</evidence>
<evidence type="ECO:0000256" key="3">
    <source>
        <dbReference type="ARBA" id="ARBA00022475"/>
    </source>
</evidence>
<feature type="transmembrane region" description="Helical" evidence="8">
    <location>
        <begin position="69"/>
        <end position="85"/>
    </location>
</feature>
<evidence type="ECO:0000313" key="10">
    <source>
        <dbReference type="Proteomes" id="UP000286801"/>
    </source>
</evidence>
<comment type="caution">
    <text evidence="9">The sequence shown here is derived from an EMBL/GenBank/DDBJ whole genome shotgun (WGS) entry which is preliminary data.</text>
</comment>
<keyword evidence="6 8" id="KW-1133">Transmembrane helix</keyword>
<keyword evidence="3" id="KW-1003">Cell membrane</keyword>
<feature type="transmembrane region" description="Helical" evidence="8">
    <location>
        <begin position="6"/>
        <end position="26"/>
    </location>
</feature>
<evidence type="ECO:0000256" key="6">
    <source>
        <dbReference type="ARBA" id="ARBA00022989"/>
    </source>
</evidence>
<keyword evidence="5" id="KW-0133">Cell shape</keyword>
<comment type="subcellular location">
    <subcellularLocation>
        <location evidence="1">Cell membrane</location>
        <topology evidence="1">Multi-pass membrane protein</topology>
    </subcellularLocation>
</comment>
<protein>
    <submittedName>
        <fullName evidence="9">Rod shape-determining protein MreD</fullName>
    </submittedName>
</protein>
<evidence type="ECO:0000256" key="7">
    <source>
        <dbReference type="ARBA" id="ARBA00023136"/>
    </source>
</evidence>
<dbReference type="InterPro" id="IPR007227">
    <property type="entry name" value="Cell_shape_determining_MreD"/>
</dbReference>
<keyword evidence="7 8" id="KW-0472">Membrane</keyword>
<evidence type="ECO:0000256" key="4">
    <source>
        <dbReference type="ARBA" id="ARBA00022692"/>
    </source>
</evidence>
<dbReference type="Proteomes" id="UP000286801">
    <property type="component" value="Unassembled WGS sequence"/>
</dbReference>
<name>A0A432G195_9DELT</name>
<proteinExistence type="inferred from homology"/>
<dbReference type="NCBIfam" id="TIGR03426">
    <property type="entry name" value="shape_MreD"/>
    <property type="match status" value="1"/>
</dbReference>